<evidence type="ECO:0000313" key="2">
    <source>
        <dbReference type="EMBL" id="MFK2899674.1"/>
    </source>
</evidence>
<dbReference type="EMBL" id="JADIKJ010000004">
    <property type="protein sequence ID" value="MFK2899674.1"/>
    <property type="molecule type" value="Genomic_DNA"/>
</dbReference>
<organism evidence="2 3">
    <name type="scientific">Dyella jejuensis</name>
    <dbReference type="NCBI Taxonomy" id="1432009"/>
    <lineage>
        <taxon>Bacteria</taxon>
        <taxon>Pseudomonadati</taxon>
        <taxon>Pseudomonadota</taxon>
        <taxon>Gammaproteobacteria</taxon>
        <taxon>Lysobacterales</taxon>
        <taxon>Rhodanobacteraceae</taxon>
        <taxon>Dyella</taxon>
    </lineage>
</organism>
<reference evidence="2 3" key="1">
    <citation type="submission" date="2020-10" db="EMBL/GenBank/DDBJ databases">
        <title>Phylogeny of dyella-like bacteria.</title>
        <authorList>
            <person name="Fu J."/>
        </authorList>
    </citation>
    <scope>NUCLEOTIDE SEQUENCE [LARGE SCALE GENOMIC DNA]</scope>
    <source>
        <strain evidence="2 3">JP1</strain>
    </source>
</reference>
<name>A0ABW8JF06_9GAMM</name>
<protein>
    <submittedName>
        <fullName evidence="2">RES family NAD+ phosphorylase</fullName>
    </submittedName>
</protein>
<evidence type="ECO:0000313" key="3">
    <source>
        <dbReference type="Proteomes" id="UP001620461"/>
    </source>
</evidence>
<comment type="caution">
    <text evidence="2">The sequence shown here is derived from an EMBL/GenBank/DDBJ whole genome shotgun (WGS) entry which is preliminary data.</text>
</comment>
<evidence type="ECO:0000259" key="1">
    <source>
        <dbReference type="Pfam" id="PF08808"/>
    </source>
</evidence>
<gene>
    <name evidence="2" type="ORF">ISP15_04940</name>
</gene>
<dbReference type="Pfam" id="PF08808">
    <property type="entry name" value="RES"/>
    <property type="match status" value="1"/>
</dbReference>
<sequence length="290" mass="32354">MNQWRRLSGDLDELNDLLYFGVEPQRQRLYGEMMEALQSVAPASLSFKRWARVVTYRYSLSPLSAAGSLTDYGGRFNIGRDVDKAMRAPWPALYIGEDFETAFREKFQLSGDERVNGLSPEELALTSSFSATYLDGHLEQVFDLDQPGALDALCVVLNKMKLPSEAHKIQRRLKIPASGVFMIRTVKRLRSETLVRNWRVMPVQFGLPAPSQILASLILDAGFEAIRYPSTKGSGSCIAVFPHKLASDSSYVALSDPPPPEVTHSRLDMNTADALCGWELLRPSQRPANS</sequence>
<accession>A0ABW8JF06</accession>
<dbReference type="InterPro" id="IPR014914">
    <property type="entry name" value="RES_dom"/>
</dbReference>
<feature type="domain" description="RES" evidence="1">
    <location>
        <begin position="50"/>
        <end position="143"/>
    </location>
</feature>
<proteinExistence type="predicted"/>
<dbReference type="RefSeq" id="WP_404545728.1">
    <property type="nucleotide sequence ID" value="NZ_JADIKJ010000004.1"/>
</dbReference>
<keyword evidence="3" id="KW-1185">Reference proteome</keyword>
<dbReference type="Proteomes" id="UP001620461">
    <property type="component" value="Unassembled WGS sequence"/>
</dbReference>